<dbReference type="AlphaFoldDB" id="A0A6L2NDB5"/>
<accession>A0A6L2NDB5</accession>
<evidence type="ECO:0000313" key="1">
    <source>
        <dbReference type="EMBL" id="GEU83062.1"/>
    </source>
</evidence>
<sequence>MCDKWTYFFPDKFVDLNGEVGYMCAETMEIWILNHKKEWVPHCRFKEIVPDRVIIDVIGCWNKDEDILIRSIYGNPVGAFYVYKLKSGVLHKTNLAGSDACLGRWTESHVGLVLILPPNFEDGRCGQEVIWFDVNKEEFELIERPKCMCDKWTYSLHDKLVDLNGEVRYVYTKTMEVWLLNHKKEWVPHCRFKDIVPDRVIIDVIGCWNKDGDILIRSICGNPVGAFYVYNLKSGVLNKTNLAGSDACL</sequence>
<gene>
    <name evidence="1" type="ORF">Tci_055040</name>
</gene>
<comment type="caution">
    <text evidence="1">The sequence shown here is derived from an EMBL/GenBank/DDBJ whole genome shotgun (WGS) entry which is preliminary data.</text>
</comment>
<proteinExistence type="predicted"/>
<protein>
    <submittedName>
        <fullName evidence="1">Uncharacterized protein</fullName>
    </submittedName>
</protein>
<organism evidence="1">
    <name type="scientific">Tanacetum cinerariifolium</name>
    <name type="common">Dalmatian daisy</name>
    <name type="synonym">Chrysanthemum cinerariifolium</name>
    <dbReference type="NCBI Taxonomy" id="118510"/>
    <lineage>
        <taxon>Eukaryota</taxon>
        <taxon>Viridiplantae</taxon>
        <taxon>Streptophyta</taxon>
        <taxon>Embryophyta</taxon>
        <taxon>Tracheophyta</taxon>
        <taxon>Spermatophyta</taxon>
        <taxon>Magnoliopsida</taxon>
        <taxon>eudicotyledons</taxon>
        <taxon>Gunneridae</taxon>
        <taxon>Pentapetalae</taxon>
        <taxon>asterids</taxon>
        <taxon>campanulids</taxon>
        <taxon>Asterales</taxon>
        <taxon>Asteraceae</taxon>
        <taxon>Asteroideae</taxon>
        <taxon>Anthemideae</taxon>
        <taxon>Anthemidinae</taxon>
        <taxon>Tanacetum</taxon>
    </lineage>
</organism>
<feature type="non-terminal residue" evidence="1">
    <location>
        <position position="249"/>
    </location>
</feature>
<reference evidence="1" key="1">
    <citation type="journal article" date="2019" name="Sci. Rep.">
        <title>Draft genome of Tanacetum cinerariifolium, the natural source of mosquito coil.</title>
        <authorList>
            <person name="Yamashiro T."/>
            <person name="Shiraishi A."/>
            <person name="Satake H."/>
            <person name="Nakayama K."/>
        </authorList>
    </citation>
    <scope>NUCLEOTIDE SEQUENCE</scope>
</reference>
<dbReference type="EMBL" id="BKCJ010008608">
    <property type="protein sequence ID" value="GEU83062.1"/>
    <property type="molecule type" value="Genomic_DNA"/>
</dbReference>
<name>A0A6L2NDB5_TANCI</name>